<keyword evidence="3" id="KW-1185">Reference proteome</keyword>
<proteinExistence type="predicted"/>
<dbReference type="NCBIfam" id="NF006562">
    <property type="entry name" value="PRK09065.1"/>
    <property type="match status" value="1"/>
</dbReference>
<dbReference type="PROSITE" id="PS51273">
    <property type="entry name" value="GATASE_TYPE_1"/>
    <property type="match status" value="1"/>
</dbReference>
<dbReference type="InterPro" id="IPR044992">
    <property type="entry name" value="ChyE-like"/>
</dbReference>
<dbReference type="Gene3D" id="3.40.50.880">
    <property type="match status" value="1"/>
</dbReference>
<dbReference type="InterPro" id="IPR017926">
    <property type="entry name" value="GATASE"/>
</dbReference>
<sequence length="235" mass="26490">MKKLLIIKTGTTFPSILKAHGDFEDFIMNQIEISPKDVHVSSVYKNESLPDLNQVSAIMITGSHSMVTDYENWSVHLSQWLTQLLYQPIPVLGICYGHQLLAQTFGGKADYNPKGIEIGTASIALTEAGEKDSLLGVLPKTFLGHVVHSQSATMLPNHGQVLAQNEMDHHHSFFINKNIWGVQFHPEFNVDIMHSYIHQQEGFLTKKGYNLEKVYASVKEHGYGKLLLQRFMELT</sequence>
<keyword evidence="2" id="KW-0808">Transferase</keyword>
<protein>
    <submittedName>
        <fullName evidence="2">Glutamine amidotransferase class-I</fullName>
    </submittedName>
</protein>
<dbReference type="PANTHER" id="PTHR42695:SF5">
    <property type="entry name" value="GLUTAMINE AMIDOTRANSFERASE YLR126C-RELATED"/>
    <property type="match status" value="1"/>
</dbReference>
<dbReference type="SUPFAM" id="SSF52317">
    <property type="entry name" value="Class I glutamine amidotransferase-like"/>
    <property type="match status" value="1"/>
</dbReference>
<dbReference type="RefSeq" id="WP_011971590.1">
    <property type="nucleotide sequence ID" value="NC_009633.1"/>
</dbReference>
<accession>A6TKG4</accession>
<dbReference type="GO" id="GO:0005829">
    <property type="term" value="C:cytosol"/>
    <property type="evidence" value="ECO:0007669"/>
    <property type="project" value="TreeGrafter"/>
</dbReference>
<organism evidence="2 3">
    <name type="scientific">Alkaliphilus metalliredigens (strain QYMF)</name>
    <dbReference type="NCBI Taxonomy" id="293826"/>
    <lineage>
        <taxon>Bacteria</taxon>
        <taxon>Bacillati</taxon>
        <taxon>Bacillota</taxon>
        <taxon>Clostridia</taxon>
        <taxon>Peptostreptococcales</taxon>
        <taxon>Natronincolaceae</taxon>
        <taxon>Alkaliphilus</taxon>
    </lineage>
</organism>
<dbReference type="OrthoDB" id="9813383at2"/>
<dbReference type="EMBL" id="CP000724">
    <property type="protein sequence ID" value="ABR46682.1"/>
    <property type="molecule type" value="Genomic_DNA"/>
</dbReference>
<dbReference type="PANTHER" id="PTHR42695">
    <property type="entry name" value="GLUTAMINE AMIDOTRANSFERASE YLR126C-RELATED"/>
    <property type="match status" value="1"/>
</dbReference>
<dbReference type="HOGENOM" id="CLU_054974_4_1_9"/>
<evidence type="ECO:0000259" key="1">
    <source>
        <dbReference type="Pfam" id="PF00117"/>
    </source>
</evidence>
<dbReference type="InterPro" id="IPR029062">
    <property type="entry name" value="Class_I_gatase-like"/>
</dbReference>
<dbReference type="KEGG" id="amt:Amet_0454"/>
<dbReference type="Proteomes" id="UP000001572">
    <property type="component" value="Chromosome"/>
</dbReference>
<evidence type="ECO:0000313" key="3">
    <source>
        <dbReference type="Proteomes" id="UP000001572"/>
    </source>
</evidence>
<dbReference type="AlphaFoldDB" id="A6TKG4"/>
<reference evidence="3" key="1">
    <citation type="journal article" date="2016" name="Genome Announc.">
        <title>Complete genome sequence of Alkaliphilus metalliredigens strain QYMF, an alkaliphilic and metal-reducing bacterium isolated from borax-contaminated leachate ponds.</title>
        <authorList>
            <person name="Hwang C."/>
            <person name="Copeland A."/>
            <person name="Lucas S."/>
            <person name="Lapidus A."/>
            <person name="Barry K."/>
            <person name="Detter J.C."/>
            <person name="Glavina Del Rio T."/>
            <person name="Hammon N."/>
            <person name="Israni S."/>
            <person name="Dalin E."/>
            <person name="Tice H."/>
            <person name="Pitluck S."/>
            <person name="Chertkov O."/>
            <person name="Brettin T."/>
            <person name="Bruce D."/>
            <person name="Han C."/>
            <person name="Schmutz J."/>
            <person name="Larimer F."/>
            <person name="Land M.L."/>
            <person name="Hauser L."/>
            <person name="Kyrpides N."/>
            <person name="Mikhailova N."/>
            <person name="Ye Q."/>
            <person name="Zhou J."/>
            <person name="Richardson P."/>
            <person name="Fields M.W."/>
        </authorList>
    </citation>
    <scope>NUCLEOTIDE SEQUENCE [LARGE SCALE GENOMIC DNA]</scope>
    <source>
        <strain evidence="3">QYMF</strain>
    </source>
</reference>
<dbReference type="GO" id="GO:0016740">
    <property type="term" value="F:transferase activity"/>
    <property type="evidence" value="ECO:0007669"/>
    <property type="project" value="UniProtKB-KW"/>
</dbReference>
<gene>
    <name evidence="2" type="ordered locus">Amet_0454</name>
</gene>
<dbReference type="Pfam" id="PF00117">
    <property type="entry name" value="GATase"/>
    <property type="match status" value="1"/>
</dbReference>
<feature type="domain" description="Glutamine amidotransferase" evidence="1">
    <location>
        <begin position="44"/>
        <end position="191"/>
    </location>
</feature>
<dbReference type="STRING" id="293826.Amet_0454"/>
<keyword evidence="2" id="KW-0315">Glutamine amidotransferase</keyword>
<name>A6TKG4_ALKMQ</name>
<dbReference type="CDD" id="cd01741">
    <property type="entry name" value="GATase1_1"/>
    <property type="match status" value="1"/>
</dbReference>
<dbReference type="eggNOG" id="COG0518">
    <property type="taxonomic scope" value="Bacteria"/>
</dbReference>
<evidence type="ECO:0000313" key="2">
    <source>
        <dbReference type="EMBL" id="ABR46682.1"/>
    </source>
</evidence>